<sequence length="228" mass="24127">MRLTDEDIATAGELALGLLDKAEAAQARARLADDPNFASEHAKWSDRMVAMEPLEEEAPSPAVWSRIDAAITSQPRQDNTGTRLRIWQGLTAASFAVALVLATMLWRQPETQPVPAQPQILVAAIGAEGGRESVAANYNPQTGALQIIPISLDTGTLYPELWIIPEDGVARSLGMIDPSKPAVHSIPQAMRPHLHKGALFAITPEPEGGAPGGKATGPVIAKGAIDTI</sequence>
<keyword evidence="1" id="KW-0472">Membrane</keyword>
<keyword evidence="1" id="KW-0812">Transmembrane</keyword>
<dbReference type="AlphaFoldDB" id="A0A371BHQ9"/>
<dbReference type="PANTHER" id="PTHR37461">
    <property type="entry name" value="ANTI-SIGMA-K FACTOR RSKA"/>
    <property type="match status" value="1"/>
</dbReference>
<gene>
    <name evidence="3" type="ORF">DXH95_06540</name>
</gene>
<dbReference type="PANTHER" id="PTHR37461:SF1">
    <property type="entry name" value="ANTI-SIGMA-K FACTOR RSKA"/>
    <property type="match status" value="1"/>
</dbReference>
<dbReference type="Proteomes" id="UP000263833">
    <property type="component" value="Unassembled WGS sequence"/>
</dbReference>
<evidence type="ECO:0000313" key="4">
    <source>
        <dbReference type="Proteomes" id="UP000263833"/>
    </source>
</evidence>
<dbReference type="EMBL" id="QRGP01000001">
    <property type="protein sequence ID" value="RDV07037.1"/>
    <property type="molecule type" value="Genomic_DNA"/>
</dbReference>
<evidence type="ECO:0000313" key="3">
    <source>
        <dbReference type="EMBL" id="RDV07037.1"/>
    </source>
</evidence>
<dbReference type="OrthoDB" id="9816387at2"/>
<dbReference type="InterPro" id="IPR018764">
    <property type="entry name" value="RskA_C"/>
</dbReference>
<name>A0A371BHQ9_9SPHN</name>
<comment type="caution">
    <text evidence="3">The sequence shown here is derived from an EMBL/GenBank/DDBJ whole genome shotgun (WGS) entry which is preliminary data.</text>
</comment>
<keyword evidence="1" id="KW-1133">Transmembrane helix</keyword>
<keyword evidence="4" id="KW-1185">Reference proteome</keyword>
<feature type="transmembrane region" description="Helical" evidence="1">
    <location>
        <begin position="86"/>
        <end position="106"/>
    </location>
</feature>
<evidence type="ECO:0000259" key="2">
    <source>
        <dbReference type="Pfam" id="PF10099"/>
    </source>
</evidence>
<proteinExistence type="predicted"/>
<protein>
    <recommendedName>
        <fullName evidence="2">Anti-sigma K factor RskA C-terminal domain-containing protein</fullName>
    </recommendedName>
</protein>
<dbReference type="GO" id="GO:0016989">
    <property type="term" value="F:sigma factor antagonist activity"/>
    <property type="evidence" value="ECO:0007669"/>
    <property type="project" value="TreeGrafter"/>
</dbReference>
<dbReference type="RefSeq" id="WP_115548582.1">
    <property type="nucleotide sequence ID" value="NZ_QRGP01000001.1"/>
</dbReference>
<accession>A0A371BHQ9</accession>
<dbReference type="Pfam" id="PF10099">
    <property type="entry name" value="RskA_C"/>
    <property type="match status" value="1"/>
</dbReference>
<dbReference type="InterPro" id="IPR051474">
    <property type="entry name" value="Anti-sigma-K/W_factor"/>
</dbReference>
<evidence type="ECO:0000256" key="1">
    <source>
        <dbReference type="SAM" id="Phobius"/>
    </source>
</evidence>
<dbReference type="GO" id="GO:0005886">
    <property type="term" value="C:plasma membrane"/>
    <property type="evidence" value="ECO:0007669"/>
    <property type="project" value="InterPro"/>
</dbReference>
<feature type="domain" description="Anti-sigma K factor RskA C-terminal" evidence="2">
    <location>
        <begin position="93"/>
        <end position="219"/>
    </location>
</feature>
<dbReference type="GO" id="GO:0006417">
    <property type="term" value="P:regulation of translation"/>
    <property type="evidence" value="ECO:0007669"/>
    <property type="project" value="TreeGrafter"/>
</dbReference>
<organism evidence="3 4">
    <name type="scientific">Sphingorhabdus pulchriflava</name>
    <dbReference type="NCBI Taxonomy" id="2292257"/>
    <lineage>
        <taxon>Bacteria</taxon>
        <taxon>Pseudomonadati</taxon>
        <taxon>Pseudomonadota</taxon>
        <taxon>Alphaproteobacteria</taxon>
        <taxon>Sphingomonadales</taxon>
        <taxon>Sphingomonadaceae</taxon>
        <taxon>Sphingorhabdus</taxon>
    </lineage>
</organism>
<reference evidence="4" key="1">
    <citation type="submission" date="2018-08" db="EMBL/GenBank/DDBJ databases">
        <authorList>
            <person name="Kim S.-J."/>
            <person name="Jung G.-Y."/>
        </authorList>
    </citation>
    <scope>NUCLEOTIDE SEQUENCE [LARGE SCALE GENOMIC DNA]</scope>
    <source>
        <strain evidence="4">GY_G</strain>
    </source>
</reference>